<evidence type="ECO:0000256" key="2">
    <source>
        <dbReference type="SAM" id="Phobius"/>
    </source>
</evidence>
<reference evidence="3 4" key="1">
    <citation type="journal article" date="2020" name="G3 (Bethesda)">
        <title>Improved Reference Genome for Cyclotella cryptica CCMP332, a Model for Cell Wall Morphogenesis, Salinity Adaptation, and Lipid Production in Diatoms (Bacillariophyta).</title>
        <authorList>
            <person name="Roberts W.R."/>
            <person name="Downey K.M."/>
            <person name="Ruck E.C."/>
            <person name="Traller J.C."/>
            <person name="Alverson A.J."/>
        </authorList>
    </citation>
    <scope>NUCLEOTIDE SEQUENCE [LARGE SCALE GENOMIC DNA]</scope>
    <source>
        <strain evidence="3 4">CCMP332</strain>
    </source>
</reference>
<keyword evidence="2" id="KW-1133">Transmembrane helix</keyword>
<feature type="transmembrane region" description="Helical" evidence="2">
    <location>
        <begin position="97"/>
        <end position="118"/>
    </location>
</feature>
<comment type="caution">
    <text evidence="3">The sequence shown here is derived from an EMBL/GenBank/DDBJ whole genome shotgun (WGS) entry which is preliminary data.</text>
</comment>
<gene>
    <name evidence="3" type="ORF">HJC23_013888</name>
</gene>
<evidence type="ECO:0000256" key="1">
    <source>
        <dbReference type="SAM" id="MobiDB-lite"/>
    </source>
</evidence>
<dbReference type="EMBL" id="JABMIG020000039">
    <property type="protein sequence ID" value="KAL3799433.1"/>
    <property type="molecule type" value="Genomic_DNA"/>
</dbReference>
<name>A0ABD3QG86_9STRA</name>
<proteinExistence type="predicted"/>
<evidence type="ECO:0000313" key="4">
    <source>
        <dbReference type="Proteomes" id="UP001516023"/>
    </source>
</evidence>
<feature type="region of interest" description="Disordered" evidence="1">
    <location>
        <begin position="258"/>
        <end position="296"/>
    </location>
</feature>
<dbReference type="InterPro" id="IPR032723">
    <property type="entry name" value="Deaminase_LmjF365940"/>
</dbReference>
<accession>A0ABD3QG86</accession>
<dbReference type="Pfam" id="PF14421">
    <property type="entry name" value="LmjF365940-deam"/>
    <property type="match status" value="1"/>
</dbReference>
<keyword evidence="2" id="KW-0472">Membrane</keyword>
<dbReference type="Proteomes" id="UP001516023">
    <property type="component" value="Unassembled WGS sequence"/>
</dbReference>
<feature type="region of interest" description="Disordered" evidence="1">
    <location>
        <begin position="191"/>
        <end position="228"/>
    </location>
</feature>
<sequence>MTMNSLSDSSRVALLGLAFECSRFLARGLLGAISSSYEHTRGAIVDFDENVCCCENDRPIRERCRIFGRRPGDGHHEDSYLSTFIERFKKFKHVRRIHRYIALGSWLFLSPPILLLWNRRLCSAEKNKDFNGGTYLSSIVTSIGILLFLYPDVIADNDYQVGDSPFAKGGSDADENPVNNLPVQSINELPLSLPQKEHTEQREFRPRSDSLLSQMTESSVTSPGIAIPSSDKAVGQKKYLEILVHNVSHTDLILGLSDGRGEDPSLLEATPRISVDSMHNTPRSKKSSGKNDGGERALGEEKYILCRPRFSAFDMFSRRVKSELSNHSNRIPLQNRIISYPQYERSSATARYTLVTPRPSDQYMLPVGFNLERVDCDDNANVDQLLVDANDMPSLRVRGRDIAKIDPALFGESPRRMSVMSPLPSQTSDTPCKTKVMGSLRINAVFFPLLSTLLPRWLGQIADRFGGTDATMFKSGKSPNVKKVVVLVSGVGSPRNWTHSISGNSTQVCADLMELFIHELFPDVTVIKIHSQTNIFRYDENISFATDELMPCIDAYRDAHARSEPYPDEIYNDRISDRNPFNPDWRHTVSVSYSFADGSAARTHAIQAALRPYRPTYFHFWQLKTFWHDSKITTEDIEVHSFEEMETVPAIAVDQTSGEVLKVVTEMNAFRRDFLETVKEGGRSDLASFWLRKTRKPVLAVLLVQKPNGEQVLYRGTNMEVSMPTGSLCAERNVIGTALATDPSLKREDLLMVAVLSVQLPTPSPPPGPPYCRPTNDSLNLMIEVKEKLKLQPREELHRSTSVSSIAEANIADGWEMEYDGAIVSPQRMSDRLGDVSPSADDGINLSGSSTPKRHISLYKFADPTSKARLNRRPRHLGVAAKNKKRLLLVQSPEDINPLKPCGACNEWLKKIAEANPHFKVLTFTDSLCNGVYVSPCQD</sequence>
<keyword evidence="2" id="KW-0812">Transmembrane</keyword>
<dbReference type="Gene3D" id="3.40.140.10">
    <property type="entry name" value="Cytidine Deaminase, domain 2"/>
    <property type="match status" value="1"/>
</dbReference>
<evidence type="ECO:0008006" key="5">
    <source>
        <dbReference type="Google" id="ProtNLM"/>
    </source>
</evidence>
<keyword evidence="4" id="KW-1185">Reference proteome</keyword>
<organism evidence="3 4">
    <name type="scientific">Cyclotella cryptica</name>
    <dbReference type="NCBI Taxonomy" id="29204"/>
    <lineage>
        <taxon>Eukaryota</taxon>
        <taxon>Sar</taxon>
        <taxon>Stramenopiles</taxon>
        <taxon>Ochrophyta</taxon>
        <taxon>Bacillariophyta</taxon>
        <taxon>Coscinodiscophyceae</taxon>
        <taxon>Thalassiosirophycidae</taxon>
        <taxon>Stephanodiscales</taxon>
        <taxon>Stephanodiscaceae</taxon>
        <taxon>Cyclotella</taxon>
    </lineage>
</organism>
<protein>
    <recommendedName>
        <fullName evidence="5">CMP/dCMP-type deaminase domain-containing protein</fullName>
    </recommendedName>
</protein>
<feature type="compositionally biased region" description="Basic and acidic residues" evidence="1">
    <location>
        <begin position="195"/>
        <end position="208"/>
    </location>
</feature>
<feature type="compositionally biased region" description="Polar residues" evidence="1">
    <location>
        <begin position="210"/>
        <end position="222"/>
    </location>
</feature>
<dbReference type="AlphaFoldDB" id="A0ABD3QG86"/>
<feature type="transmembrane region" description="Helical" evidence="2">
    <location>
        <begin position="130"/>
        <end position="150"/>
    </location>
</feature>
<evidence type="ECO:0000313" key="3">
    <source>
        <dbReference type="EMBL" id="KAL3799433.1"/>
    </source>
</evidence>